<evidence type="ECO:0000313" key="2">
    <source>
        <dbReference type="EMBL" id="WPU91889.1"/>
    </source>
</evidence>
<dbReference type="InterPro" id="IPR011050">
    <property type="entry name" value="Pectin_lyase_fold/virulence"/>
</dbReference>
<protein>
    <recommendedName>
        <fullName evidence="4">Right handed beta helix domain-containing protein</fullName>
    </recommendedName>
</protein>
<accession>A0ABZ0TFD5</accession>
<proteinExistence type="predicted"/>
<evidence type="ECO:0008006" key="4">
    <source>
        <dbReference type="Google" id="ProtNLM"/>
    </source>
</evidence>
<sequence length="346" mass="38218">MNSVKYLTFVILLILSIPVSAQTLYVDISKGRDDAPGTLYAPLTSLEQAVSRANKFSGNEPITIRIAPGLYTITEPLLIHQESARPVATKYTFQAAVMPDDTGWTPSKMPVIQCVADSNRKGNLKHASIAFQIERNQVVIKGLKFIGNPNPASQYYYVVERRDSTLTGLEISQCYFIGEKNCAPMQGGVFAQGAGIHIDHCIFWGAKNAVLAFLGLADFSLTHSIIYGAYEGAVWYGYGQSSLMPFTFTDNIIADGNYFWVGYRGIHRNYKFSHSLISGNVAYMGFNEEEIVPDLLNKPIEKQVRKSGKVILNEITIKGQPKDYLNLSPTSAGRDIDAGIFKQGLH</sequence>
<keyword evidence="1" id="KW-0732">Signal</keyword>
<dbReference type="Gene3D" id="2.160.20.10">
    <property type="entry name" value="Single-stranded right-handed beta-helix, Pectin lyase-like"/>
    <property type="match status" value="1"/>
</dbReference>
<dbReference type="EMBL" id="CP139558">
    <property type="protein sequence ID" value="WPU91889.1"/>
    <property type="molecule type" value="Genomic_DNA"/>
</dbReference>
<evidence type="ECO:0000256" key="1">
    <source>
        <dbReference type="SAM" id="SignalP"/>
    </source>
</evidence>
<keyword evidence="3" id="KW-1185">Reference proteome</keyword>
<feature type="signal peptide" evidence="1">
    <location>
        <begin position="1"/>
        <end position="21"/>
    </location>
</feature>
<dbReference type="RefSeq" id="WP_321561055.1">
    <property type="nucleotide sequence ID" value="NZ_CP139558.1"/>
</dbReference>
<reference evidence="2 3" key="1">
    <citation type="submission" date="2023-11" db="EMBL/GenBank/DDBJ databases">
        <title>Analysis of the Genomes of Mucilaginibacter gossypii cycad 4 and M. sabulilitoris SNA2: microbes with the potential for plant growth promotion.</title>
        <authorList>
            <person name="Hirsch A.M."/>
            <person name="Humm E."/>
            <person name="Rubbi M."/>
            <person name="Del Vecchio G."/>
            <person name="Ha S.M."/>
            <person name="Pellegrini M."/>
            <person name="Gunsalus R.P."/>
        </authorList>
    </citation>
    <scope>NUCLEOTIDE SEQUENCE [LARGE SCALE GENOMIC DNA]</scope>
    <source>
        <strain evidence="2 3">SNA2</strain>
    </source>
</reference>
<dbReference type="SUPFAM" id="SSF51126">
    <property type="entry name" value="Pectin lyase-like"/>
    <property type="match status" value="1"/>
</dbReference>
<gene>
    <name evidence="2" type="ORF">SNE25_21465</name>
</gene>
<dbReference type="InterPro" id="IPR012334">
    <property type="entry name" value="Pectin_lyas_fold"/>
</dbReference>
<feature type="chain" id="PRO_5046920812" description="Right handed beta helix domain-containing protein" evidence="1">
    <location>
        <begin position="22"/>
        <end position="346"/>
    </location>
</feature>
<dbReference type="Proteomes" id="UP001324380">
    <property type="component" value="Chromosome"/>
</dbReference>
<organism evidence="2 3">
    <name type="scientific">Mucilaginibacter sabulilitoris</name>
    <dbReference type="NCBI Taxonomy" id="1173583"/>
    <lineage>
        <taxon>Bacteria</taxon>
        <taxon>Pseudomonadati</taxon>
        <taxon>Bacteroidota</taxon>
        <taxon>Sphingobacteriia</taxon>
        <taxon>Sphingobacteriales</taxon>
        <taxon>Sphingobacteriaceae</taxon>
        <taxon>Mucilaginibacter</taxon>
    </lineage>
</organism>
<evidence type="ECO:0000313" key="3">
    <source>
        <dbReference type="Proteomes" id="UP001324380"/>
    </source>
</evidence>
<name>A0ABZ0TFD5_9SPHI</name>